<dbReference type="InterPro" id="IPR013785">
    <property type="entry name" value="Aldolase_TIM"/>
</dbReference>
<organism evidence="15 16">
    <name type="scientific">Chrysophaeum taylorii</name>
    <dbReference type="NCBI Taxonomy" id="2483200"/>
    <lineage>
        <taxon>Eukaryota</taxon>
        <taxon>Sar</taxon>
        <taxon>Stramenopiles</taxon>
        <taxon>Ochrophyta</taxon>
        <taxon>Pelagophyceae</taxon>
        <taxon>Pelagomonadales</taxon>
        <taxon>Pelagomonadaceae</taxon>
        <taxon>Chrysophaeum</taxon>
    </lineage>
</organism>
<evidence type="ECO:0000256" key="10">
    <source>
        <dbReference type="ARBA" id="ARBA00023239"/>
    </source>
</evidence>
<dbReference type="EMBL" id="JAQMWT010000469">
    <property type="protein sequence ID" value="KAJ8600859.1"/>
    <property type="molecule type" value="Genomic_DNA"/>
</dbReference>
<comment type="catalytic activity">
    <reaction evidence="1">
        <text>N-(5-phospho-beta-D-ribosyl)anthranilate = 1-(2-carboxyphenylamino)-1-deoxy-D-ribulose 5-phosphate</text>
        <dbReference type="Rhea" id="RHEA:21540"/>
        <dbReference type="ChEBI" id="CHEBI:18277"/>
        <dbReference type="ChEBI" id="CHEBI:58613"/>
        <dbReference type="EC" id="5.3.1.24"/>
    </reaction>
</comment>
<dbReference type="InterPro" id="IPR011060">
    <property type="entry name" value="RibuloseP-bd_barrel"/>
</dbReference>
<feature type="chain" id="PRO_5042134474" description="Phosphoribosylanthranilate isomerase" evidence="12">
    <location>
        <begin position="22"/>
        <end position="543"/>
    </location>
</feature>
<evidence type="ECO:0000256" key="6">
    <source>
        <dbReference type="ARBA" id="ARBA00022793"/>
    </source>
</evidence>
<dbReference type="CDD" id="cd00405">
    <property type="entry name" value="PRAI"/>
    <property type="match status" value="1"/>
</dbReference>
<keyword evidence="7" id="KW-0822">Tryptophan biosynthesis</keyword>
<comment type="caution">
    <text evidence="15">The sequence shown here is derived from an EMBL/GenBank/DDBJ whole genome shotgun (WGS) entry which is preliminary data.</text>
</comment>
<evidence type="ECO:0000313" key="16">
    <source>
        <dbReference type="Proteomes" id="UP001230188"/>
    </source>
</evidence>
<evidence type="ECO:0000259" key="13">
    <source>
        <dbReference type="Pfam" id="PF00218"/>
    </source>
</evidence>
<dbReference type="Gene3D" id="3.20.20.70">
    <property type="entry name" value="Aldolase class I"/>
    <property type="match status" value="2"/>
</dbReference>
<gene>
    <name evidence="15" type="ORF">CTAYLR_008207</name>
</gene>
<protein>
    <recommendedName>
        <fullName evidence="17">Phosphoribosylanthranilate isomerase</fullName>
    </recommendedName>
</protein>
<feature type="domain" description="N-(5'phosphoribosyl) anthranilate isomerase (PRAI)" evidence="14">
    <location>
        <begin position="378"/>
        <end position="528"/>
    </location>
</feature>
<evidence type="ECO:0000256" key="2">
    <source>
        <dbReference type="ARBA" id="ARBA00001633"/>
    </source>
</evidence>
<keyword evidence="12" id="KW-0732">Signal</keyword>
<keyword evidence="9" id="KW-0413">Isomerase</keyword>
<keyword evidence="10" id="KW-0456">Lyase</keyword>
<dbReference type="PANTHER" id="PTHR22854:SF2">
    <property type="entry name" value="INDOLE-3-GLYCEROL-PHOSPHATE SYNTHASE"/>
    <property type="match status" value="1"/>
</dbReference>
<evidence type="ECO:0000259" key="14">
    <source>
        <dbReference type="Pfam" id="PF00697"/>
    </source>
</evidence>
<comment type="pathway">
    <text evidence="3">Amino-acid biosynthesis; L-tryptophan biosynthesis; L-tryptophan from chorismate: step 3/5.</text>
</comment>
<proteinExistence type="inferred from homology"/>
<dbReference type="Pfam" id="PF00218">
    <property type="entry name" value="IGPS"/>
    <property type="match status" value="1"/>
</dbReference>
<keyword evidence="8" id="KW-0057">Aromatic amino acid biosynthesis</keyword>
<evidence type="ECO:0000256" key="5">
    <source>
        <dbReference type="ARBA" id="ARBA00022605"/>
    </source>
</evidence>
<dbReference type="PANTHER" id="PTHR22854">
    <property type="entry name" value="TRYPTOPHAN BIOSYNTHESIS PROTEIN"/>
    <property type="match status" value="1"/>
</dbReference>
<dbReference type="Proteomes" id="UP001230188">
    <property type="component" value="Unassembled WGS sequence"/>
</dbReference>
<keyword evidence="11" id="KW-0511">Multifunctional enzyme</keyword>
<dbReference type="GO" id="GO:0000162">
    <property type="term" value="P:L-tryptophan biosynthetic process"/>
    <property type="evidence" value="ECO:0007669"/>
    <property type="project" value="UniProtKB-KW"/>
</dbReference>
<dbReference type="GO" id="GO:0004425">
    <property type="term" value="F:indole-3-glycerol-phosphate synthase activity"/>
    <property type="evidence" value="ECO:0007669"/>
    <property type="project" value="UniProtKB-EC"/>
</dbReference>
<evidence type="ECO:0000256" key="7">
    <source>
        <dbReference type="ARBA" id="ARBA00022822"/>
    </source>
</evidence>
<evidence type="ECO:0000256" key="3">
    <source>
        <dbReference type="ARBA" id="ARBA00004664"/>
    </source>
</evidence>
<keyword evidence="16" id="KW-1185">Reference proteome</keyword>
<evidence type="ECO:0000256" key="1">
    <source>
        <dbReference type="ARBA" id="ARBA00001164"/>
    </source>
</evidence>
<evidence type="ECO:0000256" key="9">
    <source>
        <dbReference type="ARBA" id="ARBA00023235"/>
    </source>
</evidence>
<evidence type="ECO:0000313" key="15">
    <source>
        <dbReference type="EMBL" id="KAJ8600859.1"/>
    </source>
</evidence>
<dbReference type="InterPro" id="IPR001240">
    <property type="entry name" value="PRAI_dom"/>
</dbReference>
<keyword evidence="5" id="KW-0028">Amino-acid biosynthesis</keyword>
<comment type="pathway">
    <text evidence="4">Amino-acid biosynthesis; L-tryptophan biosynthesis; L-tryptophan from chorismate: step 4/5.</text>
</comment>
<dbReference type="GO" id="GO:0004640">
    <property type="term" value="F:phosphoribosylanthranilate isomerase activity"/>
    <property type="evidence" value="ECO:0007669"/>
    <property type="project" value="UniProtKB-EC"/>
</dbReference>
<dbReference type="InterPro" id="IPR013798">
    <property type="entry name" value="Indole-3-glycerol_P_synth_dom"/>
</dbReference>
<accession>A0AAD7UBY6</accession>
<reference evidence="15" key="1">
    <citation type="submission" date="2023-01" db="EMBL/GenBank/DDBJ databases">
        <title>Metagenome sequencing of chrysophaentin producing Chrysophaeum taylorii.</title>
        <authorList>
            <person name="Davison J."/>
            <person name="Bewley C."/>
        </authorList>
    </citation>
    <scope>NUCLEOTIDE SEQUENCE</scope>
    <source>
        <strain evidence="15">NIES-1699</strain>
    </source>
</reference>
<evidence type="ECO:0000256" key="4">
    <source>
        <dbReference type="ARBA" id="ARBA00004696"/>
    </source>
</evidence>
<dbReference type="HAMAP" id="MF_00135">
    <property type="entry name" value="PRAI"/>
    <property type="match status" value="1"/>
</dbReference>
<feature type="signal peptide" evidence="12">
    <location>
        <begin position="1"/>
        <end position="21"/>
    </location>
</feature>
<feature type="domain" description="Indole-3-glycerol phosphate synthase" evidence="13">
    <location>
        <begin position="70"/>
        <end position="293"/>
    </location>
</feature>
<evidence type="ECO:0000256" key="11">
    <source>
        <dbReference type="ARBA" id="ARBA00023268"/>
    </source>
</evidence>
<dbReference type="InterPro" id="IPR045186">
    <property type="entry name" value="Indole-3-glycerol_P_synth"/>
</dbReference>
<dbReference type="Pfam" id="PF00697">
    <property type="entry name" value="PRAI"/>
    <property type="match status" value="1"/>
</dbReference>
<evidence type="ECO:0000256" key="8">
    <source>
        <dbReference type="ARBA" id="ARBA00023141"/>
    </source>
</evidence>
<name>A0AAD7UBY6_9STRA</name>
<dbReference type="AlphaFoldDB" id="A0AAD7UBY6"/>
<evidence type="ECO:0008006" key="17">
    <source>
        <dbReference type="Google" id="ProtNLM"/>
    </source>
</evidence>
<comment type="catalytic activity">
    <reaction evidence="2">
        <text>1-(2-carboxyphenylamino)-1-deoxy-D-ribulose 5-phosphate + H(+) = (1S,2R)-1-C-(indol-3-yl)glycerol 3-phosphate + CO2 + H2O</text>
        <dbReference type="Rhea" id="RHEA:23476"/>
        <dbReference type="ChEBI" id="CHEBI:15377"/>
        <dbReference type="ChEBI" id="CHEBI:15378"/>
        <dbReference type="ChEBI" id="CHEBI:16526"/>
        <dbReference type="ChEBI" id="CHEBI:58613"/>
        <dbReference type="ChEBI" id="CHEBI:58866"/>
        <dbReference type="EC" id="4.1.1.48"/>
    </reaction>
</comment>
<dbReference type="CDD" id="cd00331">
    <property type="entry name" value="IGPS"/>
    <property type="match status" value="1"/>
</dbReference>
<sequence length="543" mass="58279">MLALLLSKAAAWMTIPFSVVGSGPRGLVVRRSEESGHLLGFGNESHVPSTLQKIAARRLELAIRAPEPPSRQFDRIDVFEKLKRPPLAIAAEFKRASPSKGPIALEADVAEVAREYAAAGAALISVLTEPEWFRGSLDDMLAARRAVEGPDRPAILRKDFISVDIQIREAASFGADAALLIVACLGRSQLKSLVATCFDLGIEPLVEVHTREEMEVALESGARCFGINNRNLHTFELDMETTSRLAPMVPKEAVVASLSGVSTSSDLAENVDCVLVGESLMRATDKRRAVEELLSRSSTGGSSRRVATKVCGLTTPQDALEAARAGADLLGVVFAPASKRRVDSVKAREIVDTVRAFGERRRAWHPPEHDALRDRARALVEARGPLVVGVFQDQPLDEVLTLVAAAGVDLVQLHGQESAEYAAKLGPHIRVVHATQPYDRAACDLPNCVAVLVDSVDARGNRGGSGLSCDLDLVRDISADLETPVFLAGGIDADKLQDLPFVIGFDASSKLEISPGIKDLDKVHAFVKKAKTLVSSSSHLMLL</sequence>
<evidence type="ECO:0000256" key="12">
    <source>
        <dbReference type="SAM" id="SignalP"/>
    </source>
</evidence>
<keyword evidence="6" id="KW-0210">Decarboxylase</keyword>
<dbReference type="SUPFAM" id="SSF51366">
    <property type="entry name" value="Ribulose-phoshate binding barrel"/>
    <property type="match status" value="2"/>
</dbReference>